<dbReference type="GO" id="GO:0006511">
    <property type="term" value="P:ubiquitin-dependent protein catabolic process"/>
    <property type="evidence" value="ECO:0007669"/>
    <property type="project" value="TreeGrafter"/>
</dbReference>
<dbReference type="GO" id="GO:0061630">
    <property type="term" value="F:ubiquitin protein ligase activity"/>
    <property type="evidence" value="ECO:0007669"/>
    <property type="project" value="UniProtKB-EC"/>
</dbReference>
<evidence type="ECO:0000256" key="10">
    <source>
        <dbReference type="ARBA" id="ARBA00022989"/>
    </source>
</evidence>
<proteinExistence type="predicted"/>
<keyword evidence="9" id="KW-0862">Zinc</keyword>
<evidence type="ECO:0000256" key="5">
    <source>
        <dbReference type="ARBA" id="ARBA00022692"/>
    </source>
</evidence>
<dbReference type="Pfam" id="PF13639">
    <property type="entry name" value="zf-RING_2"/>
    <property type="match status" value="1"/>
</dbReference>
<keyword evidence="5" id="KW-0812">Transmembrane</keyword>
<dbReference type="InterPro" id="IPR001841">
    <property type="entry name" value="Znf_RING"/>
</dbReference>
<accession>A0A7N0T2W1</accession>
<organism evidence="15 16">
    <name type="scientific">Kalanchoe fedtschenkoi</name>
    <name type="common">Lavender scallops</name>
    <name type="synonym">South American air plant</name>
    <dbReference type="NCBI Taxonomy" id="63787"/>
    <lineage>
        <taxon>Eukaryota</taxon>
        <taxon>Viridiplantae</taxon>
        <taxon>Streptophyta</taxon>
        <taxon>Embryophyta</taxon>
        <taxon>Tracheophyta</taxon>
        <taxon>Spermatophyta</taxon>
        <taxon>Magnoliopsida</taxon>
        <taxon>eudicotyledons</taxon>
        <taxon>Gunneridae</taxon>
        <taxon>Pentapetalae</taxon>
        <taxon>Saxifragales</taxon>
        <taxon>Crassulaceae</taxon>
        <taxon>Kalanchoe</taxon>
    </lineage>
</organism>
<dbReference type="OMA" id="YENDRGS"/>
<keyword evidence="10" id="KW-1133">Transmembrane helix</keyword>
<feature type="compositionally biased region" description="Basic and acidic residues" evidence="13">
    <location>
        <begin position="100"/>
        <end position="116"/>
    </location>
</feature>
<dbReference type="EnsemblPlants" id="Kaladp0019s0086.1.v1.1">
    <property type="protein sequence ID" value="Kaladp0019s0086.1.v1.1"/>
    <property type="gene ID" value="Kaladp0019s0086.v1.1"/>
</dbReference>
<feature type="region of interest" description="Disordered" evidence="13">
    <location>
        <begin position="96"/>
        <end position="116"/>
    </location>
</feature>
<evidence type="ECO:0000256" key="9">
    <source>
        <dbReference type="ARBA" id="ARBA00022833"/>
    </source>
</evidence>
<evidence type="ECO:0000256" key="1">
    <source>
        <dbReference type="ARBA" id="ARBA00000900"/>
    </source>
</evidence>
<evidence type="ECO:0000313" key="16">
    <source>
        <dbReference type="Proteomes" id="UP000594263"/>
    </source>
</evidence>
<dbReference type="GO" id="GO:0000325">
    <property type="term" value="C:plant-type vacuole"/>
    <property type="evidence" value="ECO:0007669"/>
    <property type="project" value="TreeGrafter"/>
</dbReference>
<evidence type="ECO:0000256" key="13">
    <source>
        <dbReference type="SAM" id="MobiDB-lite"/>
    </source>
</evidence>
<reference evidence="15" key="1">
    <citation type="submission" date="2021-01" db="UniProtKB">
        <authorList>
            <consortium name="EnsemblPlants"/>
        </authorList>
    </citation>
    <scope>IDENTIFICATION</scope>
</reference>
<dbReference type="SUPFAM" id="SSF57850">
    <property type="entry name" value="RING/U-box"/>
    <property type="match status" value="1"/>
</dbReference>
<comment type="subcellular location">
    <subcellularLocation>
        <location evidence="2">Membrane</location>
        <topology evidence="2">Multi-pass membrane protein</topology>
    </subcellularLocation>
</comment>
<feature type="compositionally biased region" description="Polar residues" evidence="13">
    <location>
        <begin position="1"/>
        <end position="10"/>
    </location>
</feature>
<evidence type="ECO:0000256" key="8">
    <source>
        <dbReference type="ARBA" id="ARBA00022786"/>
    </source>
</evidence>
<dbReference type="Gene3D" id="3.30.40.10">
    <property type="entry name" value="Zinc/RING finger domain, C3HC4 (zinc finger)"/>
    <property type="match status" value="1"/>
</dbReference>
<evidence type="ECO:0000256" key="11">
    <source>
        <dbReference type="ARBA" id="ARBA00023136"/>
    </source>
</evidence>
<dbReference type="CDD" id="cd16454">
    <property type="entry name" value="RING-H2_PA-TM-RING"/>
    <property type="match status" value="1"/>
</dbReference>
<dbReference type="EC" id="2.3.2.27" evidence="3"/>
<dbReference type="InterPro" id="IPR013083">
    <property type="entry name" value="Znf_RING/FYVE/PHD"/>
</dbReference>
<evidence type="ECO:0000313" key="15">
    <source>
        <dbReference type="EnsemblPlants" id="Kaladp0019s0086.1.v1.1"/>
    </source>
</evidence>
<evidence type="ECO:0000256" key="4">
    <source>
        <dbReference type="ARBA" id="ARBA00022679"/>
    </source>
</evidence>
<dbReference type="GO" id="GO:0016020">
    <property type="term" value="C:membrane"/>
    <property type="evidence" value="ECO:0007669"/>
    <property type="project" value="UniProtKB-SubCell"/>
</dbReference>
<name>A0A7N0T2W1_KALFE</name>
<dbReference type="GO" id="GO:0016567">
    <property type="term" value="P:protein ubiquitination"/>
    <property type="evidence" value="ECO:0007669"/>
    <property type="project" value="TreeGrafter"/>
</dbReference>
<evidence type="ECO:0000256" key="6">
    <source>
        <dbReference type="ARBA" id="ARBA00022723"/>
    </source>
</evidence>
<evidence type="ECO:0000256" key="3">
    <source>
        <dbReference type="ARBA" id="ARBA00012483"/>
    </source>
</evidence>
<sequence length="256" mass="29297">MSSDSSNLRRQFSGRRPNMQGRRLHGALLPVGALPATPQSHVFEALTDFNGAANSPWWSPAMLLVPSVGTSFELQLQHILPMPSSRPVPFIRQNAQSYPEDSKLSREEQKQSLQKLRRETYKPSYMYTQTARMVSRVGQYYQGRPVTSEYENDRGSNGDKCAICLEEFEPREEVTVTPCSHMFHDECIVPWVRSNGQCPVCRFVFYERRQQRSRQPFVGDNEVAPSPISDINHVFTDELMSIVRAMDGGFERGRYL</sequence>
<dbReference type="PANTHER" id="PTHR45977:SF13">
    <property type="entry name" value="GB|AAF27103.1"/>
    <property type="match status" value="1"/>
</dbReference>
<keyword evidence="4" id="KW-0808">Transferase</keyword>
<dbReference type="PANTHER" id="PTHR45977">
    <property type="entry name" value="TARGET OF ERK KINASE MPK-1"/>
    <property type="match status" value="1"/>
</dbReference>
<protein>
    <recommendedName>
        <fullName evidence="3">RING-type E3 ubiquitin transferase</fullName>
        <ecNumber evidence="3">2.3.2.27</ecNumber>
    </recommendedName>
</protein>
<evidence type="ECO:0000256" key="2">
    <source>
        <dbReference type="ARBA" id="ARBA00004141"/>
    </source>
</evidence>
<keyword evidence="6" id="KW-0479">Metal-binding</keyword>
<dbReference type="PROSITE" id="PS50089">
    <property type="entry name" value="ZF_RING_2"/>
    <property type="match status" value="1"/>
</dbReference>
<comment type="catalytic activity">
    <reaction evidence="1">
        <text>S-ubiquitinyl-[E2 ubiquitin-conjugating enzyme]-L-cysteine + [acceptor protein]-L-lysine = [E2 ubiquitin-conjugating enzyme]-L-cysteine + N(6)-ubiquitinyl-[acceptor protein]-L-lysine.</text>
        <dbReference type="EC" id="2.3.2.27"/>
    </reaction>
</comment>
<feature type="region of interest" description="Disordered" evidence="13">
    <location>
        <begin position="1"/>
        <end position="22"/>
    </location>
</feature>
<dbReference type="AlphaFoldDB" id="A0A7N0T2W1"/>
<keyword evidence="11" id="KW-0472">Membrane</keyword>
<keyword evidence="8" id="KW-0833">Ubl conjugation pathway</keyword>
<feature type="domain" description="RING-type" evidence="14">
    <location>
        <begin position="161"/>
        <end position="202"/>
    </location>
</feature>
<keyword evidence="16" id="KW-1185">Reference proteome</keyword>
<dbReference type="Proteomes" id="UP000594263">
    <property type="component" value="Unplaced"/>
</dbReference>
<evidence type="ECO:0000259" key="14">
    <source>
        <dbReference type="PROSITE" id="PS50089"/>
    </source>
</evidence>
<evidence type="ECO:0000256" key="7">
    <source>
        <dbReference type="ARBA" id="ARBA00022771"/>
    </source>
</evidence>
<dbReference type="GO" id="GO:0008270">
    <property type="term" value="F:zinc ion binding"/>
    <property type="evidence" value="ECO:0007669"/>
    <property type="project" value="UniProtKB-KW"/>
</dbReference>
<evidence type="ECO:0000256" key="12">
    <source>
        <dbReference type="PROSITE-ProRule" id="PRU00175"/>
    </source>
</evidence>
<keyword evidence="7 12" id="KW-0863">Zinc-finger</keyword>
<dbReference type="Gramene" id="Kaladp0019s0086.1.v1.1">
    <property type="protein sequence ID" value="Kaladp0019s0086.1.v1.1"/>
    <property type="gene ID" value="Kaladp0019s0086.v1.1"/>
</dbReference>
<dbReference type="SMART" id="SM00184">
    <property type="entry name" value="RING"/>
    <property type="match status" value="1"/>
</dbReference>